<dbReference type="InterPro" id="IPR027417">
    <property type="entry name" value="P-loop_NTPase"/>
</dbReference>
<keyword evidence="1" id="KW-0547">Nucleotide-binding</keyword>
<sequence length="102" mass="11254">MKNLGLENHAPNHILTYDEASQVAKKFTLIPVISQDPDEDIYPRENSDDMQNYVPKPPVVTILGHVDHGKTTLLDALRESNIADKEAGGITQHIGAFSVHNP</sequence>
<dbReference type="GO" id="GO:0003743">
    <property type="term" value="F:translation initiation factor activity"/>
    <property type="evidence" value="ECO:0007669"/>
    <property type="project" value="TreeGrafter"/>
</dbReference>
<name>A0A2T9ZI28_9FUNG</name>
<keyword evidence="5" id="KW-1185">Reference proteome</keyword>
<proteinExistence type="predicted"/>
<dbReference type="Proteomes" id="UP000245609">
    <property type="component" value="Unassembled WGS sequence"/>
</dbReference>
<evidence type="ECO:0000256" key="1">
    <source>
        <dbReference type="ARBA" id="ARBA00022741"/>
    </source>
</evidence>
<dbReference type="GO" id="GO:0003924">
    <property type="term" value="F:GTPase activity"/>
    <property type="evidence" value="ECO:0007669"/>
    <property type="project" value="InterPro"/>
</dbReference>
<dbReference type="Pfam" id="PF00009">
    <property type="entry name" value="GTP_EFTU"/>
    <property type="match status" value="1"/>
</dbReference>
<evidence type="ECO:0000256" key="2">
    <source>
        <dbReference type="ARBA" id="ARBA00023134"/>
    </source>
</evidence>
<protein>
    <recommendedName>
        <fullName evidence="3">Tr-type G domain-containing protein</fullName>
    </recommendedName>
</protein>
<dbReference type="Gene3D" id="3.40.50.300">
    <property type="entry name" value="P-loop containing nucleotide triphosphate hydrolases"/>
    <property type="match status" value="1"/>
</dbReference>
<dbReference type="SUPFAM" id="SSF52540">
    <property type="entry name" value="P-loop containing nucleoside triphosphate hydrolases"/>
    <property type="match status" value="1"/>
</dbReference>
<dbReference type="InterPro" id="IPR015760">
    <property type="entry name" value="TIF_IF2"/>
</dbReference>
<feature type="domain" description="Tr-type G" evidence="3">
    <location>
        <begin position="60"/>
        <end position="88"/>
    </location>
</feature>
<dbReference type="STRING" id="133381.A0A2T9ZI28"/>
<dbReference type="GO" id="GO:0005525">
    <property type="term" value="F:GTP binding"/>
    <property type="evidence" value="ECO:0007669"/>
    <property type="project" value="UniProtKB-KW"/>
</dbReference>
<dbReference type="GO" id="GO:0005737">
    <property type="term" value="C:cytoplasm"/>
    <property type="evidence" value="ECO:0007669"/>
    <property type="project" value="TreeGrafter"/>
</dbReference>
<gene>
    <name evidence="4" type="ORF">BB560_001249</name>
</gene>
<dbReference type="EMBL" id="MBFS01000144">
    <property type="protein sequence ID" value="PVV04263.1"/>
    <property type="molecule type" value="Genomic_DNA"/>
</dbReference>
<dbReference type="InterPro" id="IPR000795">
    <property type="entry name" value="T_Tr_GTP-bd_dom"/>
</dbReference>
<dbReference type="OrthoDB" id="361630at2759"/>
<evidence type="ECO:0000313" key="4">
    <source>
        <dbReference type="EMBL" id="PVV04263.1"/>
    </source>
</evidence>
<evidence type="ECO:0000313" key="5">
    <source>
        <dbReference type="Proteomes" id="UP000245609"/>
    </source>
</evidence>
<reference evidence="4 5" key="1">
    <citation type="journal article" date="2018" name="MBio">
        <title>Comparative Genomics Reveals the Core Gene Toolbox for the Fungus-Insect Symbiosis.</title>
        <authorList>
            <person name="Wang Y."/>
            <person name="Stata M."/>
            <person name="Wang W."/>
            <person name="Stajich J.E."/>
            <person name="White M.M."/>
            <person name="Moncalvo J.M."/>
        </authorList>
    </citation>
    <scope>NUCLEOTIDE SEQUENCE [LARGE SCALE GENOMIC DNA]</scope>
    <source>
        <strain evidence="4 5">SC-DP-2</strain>
    </source>
</reference>
<comment type="caution">
    <text evidence="4">The sequence shown here is derived from an EMBL/GenBank/DDBJ whole genome shotgun (WGS) entry which is preliminary data.</text>
</comment>
<organism evidence="4 5">
    <name type="scientific">Smittium megazygosporum</name>
    <dbReference type="NCBI Taxonomy" id="133381"/>
    <lineage>
        <taxon>Eukaryota</taxon>
        <taxon>Fungi</taxon>
        <taxon>Fungi incertae sedis</taxon>
        <taxon>Zoopagomycota</taxon>
        <taxon>Kickxellomycotina</taxon>
        <taxon>Harpellomycetes</taxon>
        <taxon>Harpellales</taxon>
        <taxon>Legeriomycetaceae</taxon>
        <taxon>Smittium</taxon>
    </lineage>
</organism>
<dbReference type="AlphaFoldDB" id="A0A2T9ZI28"/>
<dbReference type="PANTHER" id="PTHR43381:SF20">
    <property type="entry name" value="TRANSLATION INITIATION FACTOR IF-2, MITOCHONDRIAL"/>
    <property type="match status" value="1"/>
</dbReference>
<dbReference type="PANTHER" id="PTHR43381">
    <property type="entry name" value="TRANSLATION INITIATION FACTOR IF-2-RELATED"/>
    <property type="match status" value="1"/>
</dbReference>
<evidence type="ECO:0000259" key="3">
    <source>
        <dbReference type="Pfam" id="PF00009"/>
    </source>
</evidence>
<keyword evidence="2" id="KW-0342">GTP-binding</keyword>
<accession>A0A2T9ZI28</accession>